<dbReference type="STRING" id="1003232.J9D838"/>
<dbReference type="PANTHER" id="PTHR19384:SF84">
    <property type="entry name" value="METHIONINE SYNTHASE REDUCTASE"/>
    <property type="match status" value="1"/>
</dbReference>
<evidence type="ECO:0000313" key="4">
    <source>
        <dbReference type="Proteomes" id="UP000003163"/>
    </source>
</evidence>
<dbReference type="SUPFAM" id="SSF63380">
    <property type="entry name" value="Riboflavin synthase domain-like"/>
    <property type="match status" value="1"/>
</dbReference>
<dbReference type="SUPFAM" id="SSF52343">
    <property type="entry name" value="Ferredoxin reductase-like, C-terminal NADP-linked domain"/>
    <property type="match status" value="1"/>
</dbReference>
<protein>
    <recommendedName>
        <fullName evidence="2">Oxidoreductase FAD/NAD(P)-binding domain-containing protein</fullName>
    </recommendedName>
</protein>
<dbReference type="InterPro" id="IPR039261">
    <property type="entry name" value="FNR_nucleotide-bd"/>
</dbReference>
<gene>
    <name evidence="3" type="ORF">EDEG_02018</name>
</gene>
<dbReference type="AlphaFoldDB" id="J9D838"/>
<keyword evidence="4" id="KW-1185">Reference proteome</keyword>
<evidence type="ECO:0000256" key="1">
    <source>
        <dbReference type="ARBA" id="ARBA00022630"/>
    </source>
</evidence>
<dbReference type="InterPro" id="IPR017938">
    <property type="entry name" value="Riboflavin_synthase-like_b-brl"/>
</dbReference>
<sequence length="613" mass="71573">MYVRSINLQNFDINRSYKTPTFKKTCTTTIKNFGKIEEKFVCNLINDNISQKDEIMQEIFRKNSCGRKYGGYLKYELQNFETKVTETVKIEKLDCSWRNIIRIEVNEKCNFVPGDSLGIKCPNNSFFVYEIFKLLSGDSSIQTKTAFEYHESSEKSFQRSENTNINVAKFGRFSYLTGSDSDNVQIKLEKEEKKSLESVNIDSFFNDIFFIERKGMISTINNFKYIGTLYDFFKYQFDFKIFPKKSFLNALKKHICKNVDIHEMELINMKIDYLCCKDGSQDYFHLYTHHHTLIDLFSFLKCKPNLEVLIEFAEIVKMRYFSVCNEFDKNIQVILGVMKFSYPLIPKISENNKILENSENRLKESKICSDDKKSSILTDFSIYNNQIESENTSKLIENEIVKYTTVYGHVSDYFINAVQNGSNKILIETIIRQNKLLRYRNSKKSLLIATGTGIAPFLSFIKNKNLDDTIWLIYGCRSKEDDLSSVIQPERNILDSNFLAGNCDNADDKNNSDLTIKVPDNQEILKNTAIKTDIMNYTCETYKRFHKNVVYSSEKFYVTDFIKKNANLVNKYCSNDCNIYICGNLNMQKDVILTLKNYIVDIKDTNIFCDNWS</sequence>
<feature type="domain" description="Oxidoreductase FAD/NAD(P)-binding" evidence="2">
    <location>
        <begin position="447"/>
        <end position="484"/>
    </location>
</feature>
<reference evidence="4" key="2">
    <citation type="submission" date="2015-07" db="EMBL/GenBank/DDBJ databases">
        <title>Contrasting host-pathogen interactions and genome evolution in two generalist and specialist microsporidian pathogens of mosquitoes.</title>
        <authorList>
            <consortium name="The Broad Institute Genomics Platform"/>
            <consortium name="The Broad Institute Genome Sequencing Center for Infectious Disease"/>
            <person name="Cuomo C.A."/>
            <person name="Sanscrainte N.D."/>
            <person name="Goldberg J.M."/>
            <person name="Heiman D."/>
            <person name="Young S."/>
            <person name="Zeng Q."/>
            <person name="Becnel J.J."/>
            <person name="Birren B.W."/>
        </authorList>
    </citation>
    <scope>NUCLEOTIDE SEQUENCE [LARGE SCALE GENOMIC DNA]</scope>
    <source>
        <strain evidence="4">USNM 41457</strain>
    </source>
</reference>
<reference evidence="3 4" key="1">
    <citation type="submission" date="2011-08" db="EMBL/GenBank/DDBJ databases">
        <authorList>
            <person name="Liu Z.J."/>
            <person name="Shi F.L."/>
            <person name="Lu J.Q."/>
            <person name="Li M."/>
            <person name="Wang Z.L."/>
        </authorList>
    </citation>
    <scope>NUCLEOTIDE SEQUENCE [LARGE SCALE GENOMIC DNA]</scope>
    <source>
        <strain evidence="3 4">USNM 41457</strain>
    </source>
</reference>
<keyword evidence="1" id="KW-0285">Flavoprotein</keyword>
<dbReference type="InParanoid" id="J9D838"/>
<dbReference type="Gene3D" id="2.40.30.10">
    <property type="entry name" value="Translation factors"/>
    <property type="match status" value="1"/>
</dbReference>
<dbReference type="GO" id="GO:0030586">
    <property type="term" value="F:[methionine synthase] reductase (NADPH) activity"/>
    <property type="evidence" value="ECO:0007669"/>
    <property type="project" value="TreeGrafter"/>
</dbReference>
<evidence type="ECO:0000313" key="3">
    <source>
        <dbReference type="EMBL" id="EJW03669.1"/>
    </source>
</evidence>
<dbReference type="GO" id="GO:0050667">
    <property type="term" value="P:homocysteine metabolic process"/>
    <property type="evidence" value="ECO:0007669"/>
    <property type="project" value="TreeGrafter"/>
</dbReference>
<dbReference type="EMBL" id="AFBI03000032">
    <property type="protein sequence ID" value="EJW03669.1"/>
    <property type="molecule type" value="Genomic_DNA"/>
</dbReference>
<dbReference type="InterPro" id="IPR001433">
    <property type="entry name" value="OxRdtase_FAD/NAD-bd"/>
</dbReference>
<evidence type="ECO:0000259" key="2">
    <source>
        <dbReference type="Pfam" id="PF00175"/>
    </source>
</evidence>
<dbReference type="GO" id="GO:0009086">
    <property type="term" value="P:methionine biosynthetic process"/>
    <property type="evidence" value="ECO:0007669"/>
    <property type="project" value="TreeGrafter"/>
</dbReference>
<dbReference type="GO" id="GO:0010181">
    <property type="term" value="F:FMN binding"/>
    <property type="evidence" value="ECO:0007669"/>
    <property type="project" value="TreeGrafter"/>
</dbReference>
<proteinExistence type="predicted"/>
<dbReference type="PANTHER" id="PTHR19384">
    <property type="entry name" value="NITRIC OXIDE SYNTHASE-RELATED"/>
    <property type="match status" value="1"/>
</dbReference>
<dbReference type="InterPro" id="IPR023173">
    <property type="entry name" value="NADPH_Cyt_P450_Rdtase_alpha"/>
</dbReference>
<dbReference type="GO" id="GO:0005829">
    <property type="term" value="C:cytosol"/>
    <property type="evidence" value="ECO:0007669"/>
    <property type="project" value="TreeGrafter"/>
</dbReference>
<organism evidence="3 4">
    <name type="scientific">Edhazardia aedis (strain USNM 41457)</name>
    <name type="common">Microsporidian parasite</name>
    <dbReference type="NCBI Taxonomy" id="1003232"/>
    <lineage>
        <taxon>Eukaryota</taxon>
        <taxon>Fungi</taxon>
        <taxon>Fungi incertae sedis</taxon>
        <taxon>Microsporidia</taxon>
        <taxon>Edhazardia</taxon>
    </lineage>
</organism>
<accession>J9D838</accession>
<dbReference type="GO" id="GO:0050660">
    <property type="term" value="F:flavin adenine dinucleotide binding"/>
    <property type="evidence" value="ECO:0007669"/>
    <property type="project" value="TreeGrafter"/>
</dbReference>
<dbReference type="Gene3D" id="3.40.50.80">
    <property type="entry name" value="Nucleotide-binding domain of ferredoxin-NADP reductase (FNR) module"/>
    <property type="match status" value="2"/>
</dbReference>
<dbReference type="VEuPathDB" id="MicrosporidiaDB:EDEG_02018"/>
<dbReference type="Proteomes" id="UP000003163">
    <property type="component" value="Unassembled WGS sequence"/>
</dbReference>
<dbReference type="Gene3D" id="1.20.990.10">
    <property type="entry name" value="NADPH-cytochrome p450 Reductase, Chain A, domain 3"/>
    <property type="match status" value="1"/>
</dbReference>
<comment type="caution">
    <text evidence="3">The sequence shown here is derived from an EMBL/GenBank/DDBJ whole genome shotgun (WGS) entry which is preliminary data.</text>
</comment>
<dbReference type="OrthoDB" id="1856718at2759"/>
<dbReference type="HOGENOM" id="CLU_439701_0_0_1"/>
<dbReference type="Pfam" id="PF00175">
    <property type="entry name" value="NAD_binding_1"/>
    <property type="match status" value="1"/>
</dbReference>
<name>J9D838_EDHAE</name>